<dbReference type="InterPro" id="IPR048258">
    <property type="entry name" value="Cyclins_cyclin-box"/>
</dbReference>
<accession>A0A8H5C7P5</accession>
<gene>
    <name evidence="8" type="ORF">D9611_006469</name>
</gene>
<feature type="compositionally biased region" description="Low complexity" evidence="5">
    <location>
        <begin position="119"/>
        <end position="130"/>
    </location>
</feature>
<dbReference type="InterPro" id="IPR013763">
    <property type="entry name" value="Cyclin-like_dom"/>
</dbReference>
<proteinExistence type="inferred from homology"/>
<dbReference type="EMBL" id="JAACJK010000058">
    <property type="protein sequence ID" value="KAF5336468.1"/>
    <property type="molecule type" value="Genomic_DNA"/>
</dbReference>
<dbReference type="Proteomes" id="UP000541558">
    <property type="component" value="Unassembled WGS sequence"/>
</dbReference>
<feature type="domain" description="Cyclin-like" evidence="6">
    <location>
        <begin position="410"/>
        <end position="491"/>
    </location>
</feature>
<evidence type="ECO:0000256" key="4">
    <source>
        <dbReference type="RuleBase" id="RU000383"/>
    </source>
</evidence>
<dbReference type="GO" id="GO:0016538">
    <property type="term" value="F:cyclin-dependent protein serine/threonine kinase regulator activity"/>
    <property type="evidence" value="ECO:0007669"/>
    <property type="project" value="InterPro"/>
</dbReference>
<feature type="domain" description="Cyclin-like" evidence="6">
    <location>
        <begin position="313"/>
        <end position="397"/>
    </location>
</feature>
<feature type="domain" description="Cyclin C-terminal" evidence="7">
    <location>
        <begin position="406"/>
        <end position="521"/>
    </location>
</feature>
<evidence type="ECO:0000313" key="9">
    <source>
        <dbReference type="Proteomes" id="UP000541558"/>
    </source>
</evidence>
<dbReference type="OrthoDB" id="5590282at2759"/>
<evidence type="ECO:0000256" key="1">
    <source>
        <dbReference type="ARBA" id="ARBA00022618"/>
    </source>
</evidence>
<feature type="region of interest" description="Disordered" evidence="5">
    <location>
        <begin position="119"/>
        <end position="191"/>
    </location>
</feature>
<protein>
    <recommendedName>
        <fullName evidence="10">Cyclin N-terminal domain-containing protein</fullName>
    </recommendedName>
</protein>
<dbReference type="InterPro" id="IPR004367">
    <property type="entry name" value="Cyclin_C-dom"/>
</dbReference>
<reference evidence="8 9" key="1">
    <citation type="journal article" date="2020" name="ISME J.">
        <title>Uncovering the hidden diversity of litter-decomposition mechanisms in mushroom-forming fungi.</title>
        <authorList>
            <person name="Floudas D."/>
            <person name="Bentzer J."/>
            <person name="Ahren D."/>
            <person name="Johansson T."/>
            <person name="Persson P."/>
            <person name="Tunlid A."/>
        </authorList>
    </citation>
    <scope>NUCLEOTIDE SEQUENCE [LARGE SCALE GENOMIC DNA]</scope>
    <source>
        <strain evidence="8 9">CBS 175.51</strain>
    </source>
</reference>
<keyword evidence="2 4" id="KW-0195">Cyclin</keyword>
<evidence type="ECO:0000256" key="3">
    <source>
        <dbReference type="ARBA" id="ARBA00023306"/>
    </source>
</evidence>
<dbReference type="Pfam" id="PF00134">
    <property type="entry name" value="Cyclin_N"/>
    <property type="match status" value="1"/>
</dbReference>
<feature type="compositionally biased region" description="Polar residues" evidence="5">
    <location>
        <begin position="155"/>
        <end position="165"/>
    </location>
</feature>
<organism evidence="8 9">
    <name type="scientific">Ephemerocybe angulata</name>
    <dbReference type="NCBI Taxonomy" id="980116"/>
    <lineage>
        <taxon>Eukaryota</taxon>
        <taxon>Fungi</taxon>
        <taxon>Dikarya</taxon>
        <taxon>Basidiomycota</taxon>
        <taxon>Agaricomycotina</taxon>
        <taxon>Agaricomycetes</taxon>
        <taxon>Agaricomycetidae</taxon>
        <taxon>Agaricales</taxon>
        <taxon>Agaricineae</taxon>
        <taxon>Psathyrellaceae</taxon>
        <taxon>Ephemerocybe</taxon>
    </lineage>
</organism>
<dbReference type="AlphaFoldDB" id="A0A8H5C7P5"/>
<dbReference type="SUPFAM" id="SSF47954">
    <property type="entry name" value="Cyclin-like"/>
    <property type="match status" value="2"/>
</dbReference>
<keyword evidence="9" id="KW-1185">Reference proteome</keyword>
<dbReference type="GO" id="GO:0051301">
    <property type="term" value="P:cell division"/>
    <property type="evidence" value="ECO:0007669"/>
    <property type="project" value="UniProtKB-KW"/>
</dbReference>
<evidence type="ECO:0000259" key="7">
    <source>
        <dbReference type="SMART" id="SM01332"/>
    </source>
</evidence>
<evidence type="ECO:0000256" key="5">
    <source>
        <dbReference type="SAM" id="MobiDB-lite"/>
    </source>
</evidence>
<dbReference type="FunFam" id="1.10.472.10:FF:000001">
    <property type="entry name" value="G2/mitotic-specific cyclin"/>
    <property type="match status" value="1"/>
</dbReference>
<dbReference type="InterPro" id="IPR039361">
    <property type="entry name" value="Cyclin"/>
</dbReference>
<dbReference type="SMART" id="SM00385">
    <property type="entry name" value="CYCLIN"/>
    <property type="match status" value="2"/>
</dbReference>
<dbReference type="InterPro" id="IPR036915">
    <property type="entry name" value="Cyclin-like_sf"/>
</dbReference>
<dbReference type="CDD" id="cd20512">
    <property type="entry name" value="CYCLIN_CLBs_yeast_rpt2"/>
    <property type="match status" value="1"/>
</dbReference>
<comment type="similarity">
    <text evidence="4">Belongs to the cyclin family.</text>
</comment>
<comment type="caution">
    <text evidence="8">The sequence shown here is derived from an EMBL/GenBank/DDBJ whole genome shotgun (WGS) entry which is preliminary data.</text>
</comment>
<dbReference type="SMART" id="SM01332">
    <property type="entry name" value="Cyclin_C"/>
    <property type="match status" value="1"/>
</dbReference>
<evidence type="ECO:0000259" key="6">
    <source>
        <dbReference type="SMART" id="SM00385"/>
    </source>
</evidence>
<dbReference type="PROSITE" id="PS00292">
    <property type="entry name" value="CYCLINS"/>
    <property type="match status" value="1"/>
</dbReference>
<evidence type="ECO:0008006" key="10">
    <source>
        <dbReference type="Google" id="ProtNLM"/>
    </source>
</evidence>
<keyword evidence="1" id="KW-0132">Cell division</keyword>
<feature type="region of interest" description="Disordered" evidence="5">
    <location>
        <begin position="1"/>
        <end position="106"/>
    </location>
</feature>
<feature type="compositionally biased region" description="Low complexity" evidence="5">
    <location>
        <begin position="34"/>
        <end position="58"/>
    </location>
</feature>
<name>A0A8H5C7P5_9AGAR</name>
<sequence length="581" mass="64257">MSSIPTRRTTRSTRTMKDPENAVVRSTRATALRASSIAKASAQASSATTGAASKAKANTDGEANVGKRKREALAEVPTGANKFKAGSSGAKGKEKEGGAAKGAVVEKPTIAAPTRVLRRAGSAAPGASRIAKPKAVEATETKKVAPVAKRAESKPPSTVTSTTQVFRDPPATKATKRKDEEEVVEAPRETKRRHMDAIVEVEAVVEAVVKVEAAVEAVVEAPQAEESNASQLEADKIASELVKVEESLFEPEPEDQLWDDLDADDWDDPVMVSEYVVDVCKYWKELELATLPKADYMDHQSEINWEHRGILVDWIIQVHSRFSLLPESLYLSVNLMDRFLSARPISLNKLQLVGLACFFIATKFEETCAPSVTEIVFLSDNQYTVAEVLKAEMYILRILNWDLRSPGPMNWLRRGSKADDCDGNARTVAKYLTEIACLERRLVAVVPSLIAASALWIGRLTCGRDVWTPTLEHYSTFSEEEIYPIAGIMLEYVLSDPVQHESLYTKYAHKKYMKCSVYIRQWASERWGVNKVIDLAKDVETLKASVREALRQAELAAEHRAARAKARAPAYEEAEDDSHYY</sequence>
<feature type="compositionally biased region" description="Basic and acidic residues" evidence="5">
    <location>
        <begin position="134"/>
        <end position="153"/>
    </location>
</feature>
<evidence type="ECO:0000313" key="8">
    <source>
        <dbReference type="EMBL" id="KAF5336468.1"/>
    </source>
</evidence>
<keyword evidence="3" id="KW-0131">Cell cycle</keyword>
<dbReference type="PANTHER" id="PTHR10177">
    <property type="entry name" value="CYCLINS"/>
    <property type="match status" value="1"/>
</dbReference>
<dbReference type="GO" id="GO:0044772">
    <property type="term" value="P:mitotic cell cycle phase transition"/>
    <property type="evidence" value="ECO:0007669"/>
    <property type="project" value="InterPro"/>
</dbReference>
<dbReference type="Gene3D" id="1.10.472.10">
    <property type="entry name" value="Cyclin-like"/>
    <property type="match status" value="2"/>
</dbReference>
<dbReference type="Pfam" id="PF02984">
    <property type="entry name" value="Cyclin_C"/>
    <property type="match status" value="1"/>
</dbReference>
<evidence type="ECO:0000256" key="2">
    <source>
        <dbReference type="ARBA" id="ARBA00023127"/>
    </source>
</evidence>
<dbReference type="InterPro" id="IPR006671">
    <property type="entry name" value="Cyclin_N"/>
</dbReference>
<feature type="compositionally biased region" description="Basic and acidic residues" evidence="5">
    <location>
        <begin position="177"/>
        <end position="189"/>
    </location>
</feature>